<feature type="transmembrane region" description="Helical" evidence="6">
    <location>
        <begin position="259"/>
        <end position="281"/>
    </location>
</feature>
<feature type="transmembrane region" description="Helical" evidence="6">
    <location>
        <begin position="18"/>
        <end position="39"/>
    </location>
</feature>
<evidence type="ECO:0000256" key="3">
    <source>
        <dbReference type="ARBA" id="ARBA00022989"/>
    </source>
</evidence>
<dbReference type="OrthoDB" id="10017208at2759"/>
<comment type="caution">
    <text evidence="8">The sequence shown here is derived from an EMBL/GenBank/DDBJ whole genome shotgun (WGS) entry which is preliminary data.</text>
</comment>
<feature type="transmembrane region" description="Helical" evidence="6">
    <location>
        <begin position="143"/>
        <end position="166"/>
    </location>
</feature>
<evidence type="ECO:0000256" key="4">
    <source>
        <dbReference type="ARBA" id="ARBA00023136"/>
    </source>
</evidence>
<dbReference type="RefSeq" id="XP_018151306.1">
    <property type="nucleotide sequence ID" value="XM_018308988.1"/>
</dbReference>
<reference evidence="9" key="1">
    <citation type="journal article" date="2017" name="BMC Genomics">
        <title>Gapless genome assembly of Colletotrichum higginsianum reveals chromosome structure and association of transposable elements with secondary metabolite gene clusters.</title>
        <authorList>
            <person name="Dallery J.-F."/>
            <person name="Lapalu N."/>
            <person name="Zampounis A."/>
            <person name="Pigne S."/>
            <person name="Luyten I."/>
            <person name="Amselem J."/>
            <person name="Wittenberg A.H.J."/>
            <person name="Zhou S."/>
            <person name="de Queiroz M.V."/>
            <person name="Robin G.P."/>
            <person name="Auger A."/>
            <person name="Hainaut M."/>
            <person name="Henrissat B."/>
            <person name="Kim K.-T."/>
            <person name="Lee Y.-H."/>
            <person name="Lespinet O."/>
            <person name="Schwartz D.C."/>
            <person name="Thon M.R."/>
            <person name="O'Connell R.J."/>
        </authorList>
    </citation>
    <scope>NUCLEOTIDE SEQUENCE [LARGE SCALE GENOMIC DNA]</scope>
    <source>
        <strain evidence="9">IMI 349063</strain>
    </source>
</reference>
<keyword evidence="3 6" id="KW-1133">Transmembrane helix</keyword>
<feature type="transmembrane region" description="Helical" evidence="6">
    <location>
        <begin position="221"/>
        <end position="239"/>
    </location>
</feature>
<keyword evidence="9" id="KW-1185">Reference proteome</keyword>
<dbReference type="GeneID" id="28873095"/>
<name>A0A1B7XSM9_COLHI</name>
<feature type="transmembrane region" description="Helical" evidence="6">
    <location>
        <begin position="186"/>
        <end position="209"/>
    </location>
</feature>
<organism evidence="8 9">
    <name type="scientific">Colletotrichum higginsianum (strain IMI 349063)</name>
    <name type="common">Crucifer anthracnose fungus</name>
    <dbReference type="NCBI Taxonomy" id="759273"/>
    <lineage>
        <taxon>Eukaryota</taxon>
        <taxon>Fungi</taxon>
        <taxon>Dikarya</taxon>
        <taxon>Ascomycota</taxon>
        <taxon>Pezizomycotina</taxon>
        <taxon>Sordariomycetes</taxon>
        <taxon>Hypocreomycetidae</taxon>
        <taxon>Glomerellales</taxon>
        <taxon>Glomerellaceae</taxon>
        <taxon>Colletotrichum</taxon>
        <taxon>Colletotrichum destructivum species complex</taxon>
    </lineage>
</organism>
<evidence type="ECO:0000259" key="7">
    <source>
        <dbReference type="Pfam" id="PF20684"/>
    </source>
</evidence>
<dbReference type="Pfam" id="PF20684">
    <property type="entry name" value="Fung_rhodopsin"/>
    <property type="match status" value="1"/>
</dbReference>
<evidence type="ECO:0000256" key="2">
    <source>
        <dbReference type="ARBA" id="ARBA00022692"/>
    </source>
</evidence>
<dbReference type="AlphaFoldDB" id="A0A1B7XSM9"/>
<evidence type="ECO:0000313" key="8">
    <source>
        <dbReference type="EMBL" id="OBR02788.1"/>
    </source>
</evidence>
<dbReference type="VEuPathDB" id="FungiDB:CH63R_14014"/>
<dbReference type="GO" id="GO:0016020">
    <property type="term" value="C:membrane"/>
    <property type="evidence" value="ECO:0007669"/>
    <property type="project" value="UniProtKB-SubCell"/>
</dbReference>
<evidence type="ECO:0000256" key="5">
    <source>
        <dbReference type="ARBA" id="ARBA00038359"/>
    </source>
</evidence>
<comment type="similarity">
    <text evidence="5">Belongs to the SAT4 family.</text>
</comment>
<protein>
    <submittedName>
        <fullName evidence="8">Integral membrane</fullName>
    </submittedName>
</protein>
<feature type="domain" description="Rhodopsin" evidence="7">
    <location>
        <begin position="36"/>
        <end position="282"/>
    </location>
</feature>
<keyword evidence="2 6" id="KW-0812">Transmembrane</keyword>
<dbReference type="PANTHER" id="PTHR33048">
    <property type="entry name" value="PTH11-LIKE INTEGRAL MEMBRANE PROTEIN (AFU_ORTHOLOGUE AFUA_5G11245)"/>
    <property type="match status" value="1"/>
</dbReference>
<dbReference type="InterPro" id="IPR052337">
    <property type="entry name" value="SAT4-like"/>
</dbReference>
<dbReference type="KEGG" id="chig:CH63R_14014"/>
<dbReference type="PANTHER" id="PTHR33048:SF47">
    <property type="entry name" value="INTEGRAL MEMBRANE PROTEIN-RELATED"/>
    <property type="match status" value="1"/>
</dbReference>
<keyword evidence="4 6" id="KW-0472">Membrane</keyword>
<accession>A0A1B7XSM9</accession>
<evidence type="ECO:0000256" key="6">
    <source>
        <dbReference type="SAM" id="Phobius"/>
    </source>
</evidence>
<evidence type="ECO:0000256" key="1">
    <source>
        <dbReference type="ARBA" id="ARBA00004141"/>
    </source>
</evidence>
<gene>
    <name evidence="8" type="ORF">CH63R_14014</name>
</gene>
<evidence type="ECO:0000313" key="9">
    <source>
        <dbReference type="Proteomes" id="UP000092177"/>
    </source>
</evidence>
<dbReference type="Proteomes" id="UP000092177">
    <property type="component" value="Chromosome 10"/>
</dbReference>
<dbReference type="InterPro" id="IPR049326">
    <property type="entry name" value="Rhodopsin_dom_fungi"/>
</dbReference>
<comment type="subcellular location">
    <subcellularLocation>
        <location evidence="1">Membrane</location>
        <topology evidence="1">Multi-pass membrane protein</topology>
    </subcellularLocation>
</comment>
<dbReference type="EMBL" id="LTAN01000010">
    <property type="protein sequence ID" value="OBR02788.1"/>
    <property type="molecule type" value="Genomic_DNA"/>
</dbReference>
<sequence>MDLPQPSLEELSRDRSPIVVGVVSMCLIISTAILALRLWTRYYIVKKIGVDDYAAAFSLVGEKMAGNLGAVSINPANCLTRLYVVIRYGLGRHQQTVTSEEYVKFRKCFWSCVFFHSLGHLSFKMSFLLQYHRVLCTPRMQGLYAAAMVLVASSGIGVVVTCFVFCVPLDGFWDQRVPARCLSQQVIFYVFGAGTIVTDIVIFLLPLPALSKLQIPRSQRFYLLGIFSLGFFIVGISVVRLQFLKIQPDFTWWNVDPGLWSIGELSAAMVCLCLPPLKILVNRARTTRTCPSRNASSRNFGALPSNAPLSPSSKITNLSTAKSSCVKPSSCGNVVVVETETLQDAMYRPTPALAV</sequence>
<proteinExistence type="inferred from homology"/>